<feature type="domain" description="HMA" evidence="7">
    <location>
        <begin position="89"/>
        <end position="152"/>
    </location>
</feature>
<dbReference type="InterPro" id="IPR051863">
    <property type="entry name" value="HIPP"/>
</dbReference>
<comment type="similarity">
    <text evidence="5">Belongs to the HIPP family.</text>
</comment>
<keyword evidence="1" id="KW-0488">Methylation</keyword>
<keyword evidence="9" id="KW-1185">Reference proteome</keyword>
<dbReference type="SUPFAM" id="SSF55008">
    <property type="entry name" value="HMA, heavy metal-associated domain"/>
    <property type="match status" value="1"/>
</dbReference>
<dbReference type="Gramene" id="TraesCS2B03G1425900.1">
    <property type="protein sequence ID" value="TraesCS2B03G1425900.1.CDS"/>
    <property type="gene ID" value="TraesCS2B03G1425900"/>
</dbReference>
<evidence type="ECO:0000256" key="6">
    <source>
        <dbReference type="SAM" id="MobiDB-lite"/>
    </source>
</evidence>
<dbReference type="InterPro" id="IPR036163">
    <property type="entry name" value="HMA_dom_sf"/>
</dbReference>
<evidence type="ECO:0000256" key="3">
    <source>
        <dbReference type="ARBA" id="ARBA00023288"/>
    </source>
</evidence>
<dbReference type="PROSITE" id="PS50846">
    <property type="entry name" value="HMA_2"/>
    <property type="match status" value="1"/>
</dbReference>
<dbReference type="Gene3D" id="3.30.70.100">
    <property type="match status" value="1"/>
</dbReference>
<protein>
    <recommendedName>
        <fullName evidence="7">HMA domain-containing protein</fullName>
    </recommendedName>
</protein>
<dbReference type="STRING" id="4565.A0A3B6CFQ4"/>
<evidence type="ECO:0000259" key="7">
    <source>
        <dbReference type="PROSITE" id="PS50846"/>
    </source>
</evidence>
<dbReference type="PANTHER" id="PTHR45811">
    <property type="entry name" value="COPPER TRANSPORT PROTEIN FAMILY-RELATED"/>
    <property type="match status" value="1"/>
</dbReference>
<feature type="region of interest" description="Disordered" evidence="6">
    <location>
        <begin position="158"/>
        <end position="212"/>
    </location>
</feature>
<evidence type="ECO:0000256" key="2">
    <source>
        <dbReference type="ARBA" id="ARBA00022723"/>
    </source>
</evidence>
<dbReference type="InterPro" id="IPR006121">
    <property type="entry name" value="HMA_dom"/>
</dbReference>
<evidence type="ECO:0000256" key="5">
    <source>
        <dbReference type="ARBA" id="ARBA00024045"/>
    </source>
</evidence>
<reference evidence="8" key="1">
    <citation type="submission" date="2018-08" db="EMBL/GenBank/DDBJ databases">
        <authorList>
            <person name="Rossello M."/>
        </authorList>
    </citation>
    <scope>NUCLEOTIDE SEQUENCE [LARGE SCALE GENOMIC DNA]</scope>
    <source>
        <strain evidence="8">cv. Chinese Spring</strain>
    </source>
</reference>
<dbReference type="OrthoDB" id="686027at2759"/>
<dbReference type="GO" id="GO:0046872">
    <property type="term" value="F:metal ion binding"/>
    <property type="evidence" value="ECO:0007669"/>
    <property type="project" value="UniProtKB-KW"/>
</dbReference>
<evidence type="ECO:0000313" key="8">
    <source>
        <dbReference type="EnsemblPlants" id="TraesCS2B02G569400.1"/>
    </source>
</evidence>
<dbReference type="AlphaFoldDB" id="A0A3B6CFQ4"/>
<feature type="region of interest" description="Disordered" evidence="6">
    <location>
        <begin position="29"/>
        <end position="56"/>
    </location>
</feature>
<dbReference type="Gramene" id="TraesCS2B02G569400.1">
    <property type="protein sequence ID" value="TraesCS2B02G569400.1"/>
    <property type="gene ID" value="TraesCS2B02G569400"/>
</dbReference>
<dbReference type="Proteomes" id="UP000019116">
    <property type="component" value="Chromosome 2B"/>
</dbReference>
<dbReference type="SMR" id="A0A3B6CFQ4"/>
<sequence>MPRLTQPSIKPVSVHSLCRPDTHTIHHLSVASSHRIHRQSPERDRAQHSTRRPFHFAPPSRLVSLLSCRRLARSSSPLLKQPPRSLAAMKKVVLKLDVHDDRHKAKALKAVSGLHGIDQLGVDMKDQMMTIVGTVDPVAVVGKLRKLFPGVQIVSVGPAKEEKKDDKKDGGGDKKPAGDKKEGDKKDGDKKDGGDKKQEAKPPMSVYPPYGYAHYGYPPPPRYFVRSAEEDPNSCVIC</sequence>
<evidence type="ECO:0000256" key="4">
    <source>
        <dbReference type="ARBA" id="ARBA00023289"/>
    </source>
</evidence>
<evidence type="ECO:0000313" key="9">
    <source>
        <dbReference type="Proteomes" id="UP000019116"/>
    </source>
</evidence>
<feature type="compositionally biased region" description="Basic and acidic residues" evidence="6">
    <location>
        <begin position="159"/>
        <end position="200"/>
    </location>
</feature>
<accession>A0A3B6CFQ4</accession>
<evidence type="ECO:0000256" key="1">
    <source>
        <dbReference type="ARBA" id="ARBA00022481"/>
    </source>
</evidence>
<proteinExistence type="inferred from homology"/>
<reference evidence="8" key="2">
    <citation type="submission" date="2018-10" db="UniProtKB">
        <authorList>
            <consortium name="EnsemblPlants"/>
        </authorList>
    </citation>
    <scope>IDENTIFICATION</scope>
</reference>
<keyword evidence="4" id="KW-0636">Prenylation</keyword>
<name>A0A3B6CFQ4_WHEAT</name>
<keyword evidence="3" id="KW-0449">Lipoprotein</keyword>
<organism evidence="8">
    <name type="scientific">Triticum aestivum</name>
    <name type="common">Wheat</name>
    <dbReference type="NCBI Taxonomy" id="4565"/>
    <lineage>
        <taxon>Eukaryota</taxon>
        <taxon>Viridiplantae</taxon>
        <taxon>Streptophyta</taxon>
        <taxon>Embryophyta</taxon>
        <taxon>Tracheophyta</taxon>
        <taxon>Spermatophyta</taxon>
        <taxon>Magnoliopsida</taxon>
        <taxon>Liliopsida</taxon>
        <taxon>Poales</taxon>
        <taxon>Poaceae</taxon>
        <taxon>BOP clade</taxon>
        <taxon>Pooideae</taxon>
        <taxon>Triticodae</taxon>
        <taxon>Triticeae</taxon>
        <taxon>Triticinae</taxon>
        <taxon>Triticum</taxon>
    </lineage>
</organism>
<dbReference type="EnsemblPlants" id="TraesCS2B02G569400.1">
    <property type="protein sequence ID" value="TraesCS2B02G569400.1"/>
    <property type="gene ID" value="TraesCS2B02G569400"/>
</dbReference>
<dbReference type="PANTHER" id="PTHR45811:SF21">
    <property type="entry name" value="HMA DOMAIN-CONTAINING PROTEIN"/>
    <property type="match status" value="1"/>
</dbReference>
<keyword evidence="2" id="KW-0479">Metal-binding</keyword>